<evidence type="ECO:0000313" key="6">
    <source>
        <dbReference type="Proteomes" id="UP000199421"/>
    </source>
</evidence>
<feature type="modified residue" description="4-aspartylphosphate" evidence="3">
    <location>
        <position position="53"/>
    </location>
</feature>
<dbReference type="Pfam" id="PF00072">
    <property type="entry name" value="Response_reg"/>
    <property type="match status" value="1"/>
</dbReference>
<gene>
    <name evidence="5" type="ORF">SAMN05661044_01348</name>
</gene>
<evidence type="ECO:0000256" key="2">
    <source>
        <dbReference type="ARBA" id="ARBA00023012"/>
    </source>
</evidence>
<evidence type="ECO:0000256" key="1">
    <source>
        <dbReference type="ARBA" id="ARBA00022553"/>
    </source>
</evidence>
<evidence type="ECO:0000256" key="3">
    <source>
        <dbReference type="PROSITE-ProRule" id="PRU00169"/>
    </source>
</evidence>
<organism evidence="5 6">
    <name type="scientific">Olivibacter domesticus</name>
    <name type="common">Pseudosphingobacterium domesticum</name>
    <dbReference type="NCBI Taxonomy" id="407022"/>
    <lineage>
        <taxon>Bacteria</taxon>
        <taxon>Pseudomonadati</taxon>
        <taxon>Bacteroidota</taxon>
        <taxon>Sphingobacteriia</taxon>
        <taxon>Sphingobacteriales</taxon>
        <taxon>Sphingobacteriaceae</taxon>
        <taxon>Olivibacter</taxon>
    </lineage>
</organism>
<dbReference type="AlphaFoldDB" id="A0A1H7KGS2"/>
<dbReference type="RefSeq" id="WP_093320641.1">
    <property type="nucleotide sequence ID" value="NZ_FOAF01000001.1"/>
</dbReference>
<reference evidence="6" key="1">
    <citation type="submission" date="2016-10" db="EMBL/GenBank/DDBJ databases">
        <authorList>
            <person name="Varghese N."/>
            <person name="Submissions S."/>
        </authorList>
    </citation>
    <scope>NUCLEOTIDE SEQUENCE [LARGE SCALE GENOMIC DNA]</scope>
    <source>
        <strain evidence="6">DSM 18733</strain>
    </source>
</reference>
<dbReference type="SUPFAM" id="SSF52172">
    <property type="entry name" value="CheY-like"/>
    <property type="match status" value="1"/>
</dbReference>
<dbReference type="OrthoDB" id="9789181at2"/>
<evidence type="ECO:0000259" key="4">
    <source>
        <dbReference type="PROSITE" id="PS50110"/>
    </source>
</evidence>
<name>A0A1H7KGS2_OLID1</name>
<keyword evidence="1 3" id="KW-0597">Phosphoprotein</keyword>
<proteinExistence type="predicted"/>
<dbReference type="SMART" id="SM00448">
    <property type="entry name" value="REC"/>
    <property type="match status" value="1"/>
</dbReference>
<dbReference type="CDD" id="cd00156">
    <property type="entry name" value="REC"/>
    <property type="match status" value="1"/>
</dbReference>
<dbReference type="PROSITE" id="PS50110">
    <property type="entry name" value="RESPONSE_REGULATORY"/>
    <property type="match status" value="1"/>
</dbReference>
<dbReference type="InterPro" id="IPR050595">
    <property type="entry name" value="Bact_response_regulator"/>
</dbReference>
<dbReference type="InterPro" id="IPR001789">
    <property type="entry name" value="Sig_transdc_resp-reg_receiver"/>
</dbReference>
<keyword evidence="2" id="KW-0902">Two-component regulatory system</keyword>
<dbReference type="InterPro" id="IPR011006">
    <property type="entry name" value="CheY-like_superfamily"/>
</dbReference>
<accession>A0A1H7KGS2</accession>
<sequence length="122" mass="13743">MAKRILILDDDEDILYFCTEIFEALDFDVKSVSHTEDILKTVADSRPDIILIDNWMPGIQGKDATKTLKSADRFKEIPVVLFSAGNNLEQIAKSAGADAFLEKPFDISTLENLILDLLKRKQ</sequence>
<feature type="domain" description="Response regulatory" evidence="4">
    <location>
        <begin position="4"/>
        <end position="118"/>
    </location>
</feature>
<dbReference type="STRING" id="407022.SAMN05661044_01348"/>
<dbReference type="PANTHER" id="PTHR44591">
    <property type="entry name" value="STRESS RESPONSE REGULATOR PROTEIN 1"/>
    <property type="match status" value="1"/>
</dbReference>
<dbReference type="PANTHER" id="PTHR44591:SF14">
    <property type="entry name" value="PROTEIN PILG"/>
    <property type="match status" value="1"/>
</dbReference>
<dbReference type="Proteomes" id="UP000199421">
    <property type="component" value="Unassembled WGS sequence"/>
</dbReference>
<evidence type="ECO:0000313" key="5">
    <source>
        <dbReference type="EMBL" id="SEK85998.1"/>
    </source>
</evidence>
<protein>
    <submittedName>
        <fullName evidence="5">Response regulator receiver domain-containing protein</fullName>
    </submittedName>
</protein>
<dbReference type="GO" id="GO:0000160">
    <property type="term" value="P:phosphorelay signal transduction system"/>
    <property type="evidence" value="ECO:0007669"/>
    <property type="project" value="UniProtKB-KW"/>
</dbReference>
<keyword evidence="6" id="KW-1185">Reference proteome</keyword>
<dbReference type="EMBL" id="FOAF01000001">
    <property type="protein sequence ID" value="SEK85998.1"/>
    <property type="molecule type" value="Genomic_DNA"/>
</dbReference>
<dbReference type="Gene3D" id="3.40.50.2300">
    <property type="match status" value="1"/>
</dbReference>